<evidence type="ECO:0000256" key="2">
    <source>
        <dbReference type="SAM" id="Phobius"/>
    </source>
</evidence>
<dbReference type="Proteomes" id="UP000324974">
    <property type="component" value="Chromosome"/>
</dbReference>
<dbReference type="KEGG" id="lrs:PX52LOC_00924"/>
<feature type="compositionally biased region" description="Polar residues" evidence="1">
    <location>
        <begin position="211"/>
        <end position="227"/>
    </location>
</feature>
<evidence type="ECO:0000313" key="4">
    <source>
        <dbReference type="Proteomes" id="UP000324974"/>
    </source>
</evidence>
<dbReference type="AlphaFoldDB" id="A0A5C1A4L9"/>
<reference evidence="4" key="1">
    <citation type="submission" date="2019-08" db="EMBL/GenBank/DDBJ databases">
        <title>Limnoglobus roseus gen. nov., sp. nov., a novel freshwater planctomycete with a giant genome from the family Gemmataceae.</title>
        <authorList>
            <person name="Kulichevskaya I.S."/>
            <person name="Naumoff D.G."/>
            <person name="Miroshnikov K."/>
            <person name="Ivanova A."/>
            <person name="Philippov D.A."/>
            <person name="Hakobyan A."/>
            <person name="Rijpstra I.C."/>
            <person name="Sinninghe Damste J.S."/>
            <person name="Liesack W."/>
            <person name="Dedysh S.N."/>
        </authorList>
    </citation>
    <scope>NUCLEOTIDE SEQUENCE [LARGE SCALE GENOMIC DNA]</scope>
    <source>
        <strain evidence="4">PX52</strain>
    </source>
</reference>
<proteinExistence type="predicted"/>
<gene>
    <name evidence="3" type="ORF">PX52LOC_00924</name>
</gene>
<keyword evidence="2" id="KW-1133">Transmembrane helix</keyword>
<feature type="transmembrane region" description="Helical" evidence="2">
    <location>
        <begin position="109"/>
        <end position="131"/>
    </location>
</feature>
<dbReference type="OrthoDB" id="653003at2"/>
<evidence type="ECO:0000256" key="1">
    <source>
        <dbReference type="SAM" id="MobiDB-lite"/>
    </source>
</evidence>
<keyword evidence="2" id="KW-0472">Membrane</keyword>
<feature type="region of interest" description="Disordered" evidence="1">
    <location>
        <begin position="207"/>
        <end position="233"/>
    </location>
</feature>
<dbReference type="EMBL" id="CP042425">
    <property type="protein sequence ID" value="QEL14061.1"/>
    <property type="molecule type" value="Genomic_DNA"/>
</dbReference>
<accession>A0A5C1A4L9</accession>
<evidence type="ECO:0000313" key="3">
    <source>
        <dbReference type="EMBL" id="QEL14061.1"/>
    </source>
</evidence>
<keyword evidence="2" id="KW-0812">Transmembrane</keyword>
<keyword evidence="4" id="KW-1185">Reference proteome</keyword>
<name>A0A5C1A4L9_9BACT</name>
<protein>
    <submittedName>
        <fullName evidence="3">Uncharacterized protein</fullName>
    </submittedName>
</protein>
<organism evidence="3 4">
    <name type="scientific">Limnoglobus roseus</name>
    <dbReference type="NCBI Taxonomy" id="2598579"/>
    <lineage>
        <taxon>Bacteria</taxon>
        <taxon>Pseudomonadati</taxon>
        <taxon>Planctomycetota</taxon>
        <taxon>Planctomycetia</taxon>
        <taxon>Gemmatales</taxon>
        <taxon>Gemmataceae</taxon>
        <taxon>Limnoglobus</taxon>
    </lineage>
</organism>
<dbReference type="RefSeq" id="WP_149108983.1">
    <property type="nucleotide sequence ID" value="NZ_CP042425.1"/>
</dbReference>
<sequence>MNTPEHAPSPPDAAGHGLIELHLRDVRQLFDALDPSPFREKDLDPDAEEYIVDSAKELPPGGPRALVIHLDQPTGLPDEERAVGDAVRVHFVRRARLLRRDLRRLFRRGLMSLAIGVAFLAAVIAAARLIGPLLGETAVGVLSHEGLVILGWVAMWRPLEIFLYDWWPILGEQRIRDRLSRIEVRVVPGSARDRDDLARLLTGADGAPTRVFSSSHADQSQPLPSRRSTTKIE</sequence>